<dbReference type="KEGG" id="sale:EPH95_15190"/>
<dbReference type="PANTHER" id="PTHR43827:SF3">
    <property type="entry name" value="NADP-DEPENDENT OXIDOREDUCTASE DOMAIN-CONTAINING PROTEIN"/>
    <property type="match status" value="1"/>
</dbReference>
<evidence type="ECO:0000256" key="2">
    <source>
        <dbReference type="ARBA" id="ARBA00022857"/>
    </source>
</evidence>
<comment type="similarity">
    <text evidence="1">Belongs to the aldo/keto reductase family.</text>
</comment>
<feature type="binding site" evidence="5">
    <location>
        <position position="109"/>
    </location>
    <ligand>
        <name>substrate</name>
    </ligand>
</feature>
<feature type="active site" description="Proton donor" evidence="4">
    <location>
        <position position="52"/>
    </location>
</feature>
<dbReference type="FunFam" id="3.20.20.100:FF:000015">
    <property type="entry name" value="Oxidoreductase, aldo/keto reductase family"/>
    <property type="match status" value="1"/>
</dbReference>
<dbReference type="Gene3D" id="3.20.20.100">
    <property type="entry name" value="NADP-dependent oxidoreductase domain"/>
    <property type="match status" value="1"/>
</dbReference>
<feature type="site" description="Lowers pKa of active site Tyr" evidence="6">
    <location>
        <position position="77"/>
    </location>
</feature>
<dbReference type="PRINTS" id="PR00069">
    <property type="entry name" value="ALDKETRDTASE"/>
</dbReference>
<feature type="domain" description="NADP-dependent oxidoreductase" evidence="7">
    <location>
        <begin position="26"/>
        <end position="259"/>
    </location>
</feature>
<evidence type="ECO:0000313" key="8">
    <source>
        <dbReference type="EMBL" id="QDI92368.1"/>
    </source>
</evidence>
<dbReference type="PANTHER" id="PTHR43827">
    <property type="entry name" value="2,5-DIKETO-D-GLUCONIC ACID REDUCTASE"/>
    <property type="match status" value="1"/>
</dbReference>
<dbReference type="PIRSF" id="PIRSF000097">
    <property type="entry name" value="AKR"/>
    <property type="match status" value="1"/>
</dbReference>
<dbReference type="RefSeq" id="WP_142090877.1">
    <property type="nucleotide sequence ID" value="NZ_CP035485.1"/>
</dbReference>
<evidence type="ECO:0000256" key="4">
    <source>
        <dbReference type="PIRSR" id="PIRSR000097-1"/>
    </source>
</evidence>
<dbReference type="OrthoDB" id="9804790at2"/>
<dbReference type="InterPro" id="IPR018170">
    <property type="entry name" value="Aldo/ket_reductase_CS"/>
</dbReference>
<dbReference type="SUPFAM" id="SSF51430">
    <property type="entry name" value="NAD(P)-linked oxidoreductase"/>
    <property type="match status" value="1"/>
</dbReference>
<dbReference type="Proteomes" id="UP000319756">
    <property type="component" value="Chromosome"/>
</dbReference>
<dbReference type="AlphaFoldDB" id="A0A514LKH7"/>
<keyword evidence="2" id="KW-0521">NADP</keyword>
<keyword evidence="9" id="KW-1185">Reference proteome</keyword>
<name>A0A514LKH7_9BACI</name>
<evidence type="ECO:0000256" key="1">
    <source>
        <dbReference type="ARBA" id="ARBA00007905"/>
    </source>
</evidence>
<accession>A0A514LKH7</accession>
<dbReference type="PROSITE" id="PS00062">
    <property type="entry name" value="ALDOKETO_REDUCTASE_2"/>
    <property type="match status" value="1"/>
</dbReference>
<evidence type="ECO:0000256" key="5">
    <source>
        <dbReference type="PIRSR" id="PIRSR000097-2"/>
    </source>
</evidence>
<gene>
    <name evidence="8" type="ORF">EPH95_15190</name>
</gene>
<dbReference type="EMBL" id="CP035485">
    <property type="protein sequence ID" value="QDI92368.1"/>
    <property type="molecule type" value="Genomic_DNA"/>
</dbReference>
<protein>
    <submittedName>
        <fullName evidence="8">Aldo/keto reductase</fullName>
    </submittedName>
</protein>
<proteinExistence type="inferred from homology"/>
<dbReference type="InterPro" id="IPR036812">
    <property type="entry name" value="NAD(P)_OxRdtase_dom_sf"/>
</dbReference>
<organism evidence="8 9">
    <name type="scientific">Salicibibacter halophilus</name>
    <dbReference type="NCBI Taxonomy" id="2502791"/>
    <lineage>
        <taxon>Bacteria</taxon>
        <taxon>Bacillati</taxon>
        <taxon>Bacillota</taxon>
        <taxon>Bacilli</taxon>
        <taxon>Bacillales</taxon>
        <taxon>Bacillaceae</taxon>
        <taxon>Salicibibacter</taxon>
    </lineage>
</organism>
<dbReference type="InterPro" id="IPR020471">
    <property type="entry name" value="AKR"/>
</dbReference>
<dbReference type="Pfam" id="PF00248">
    <property type="entry name" value="Aldo_ket_red"/>
    <property type="match status" value="1"/>
</dbReference>
<sequence length="275" mass="31078">MAIDDVVTLNNGVAMPKHGFGVYKITERAEAEPVIERALDVGFQSFDTAQMYGNEALLGKLLSESGVKKEDVFITTKIDNDHQGYDAALFSFERSLEDLQGQIDLLLVHWPSGRHFFETWKALERLYDEQVVRAIGVSNYTRDHLEKLLAAANVKPAVNQIECHPYLSQYPLKAFLKEQNIAVEAWSPLGRGAVLGDPQIESIAKDHGKTVAQVILRWHLQQETVIIPKTVTPDRVNENAEIYDFALDEAEMETIDRVNKDERNGPDPDEMFQKI</sequence>
<evidence type="ECO:0000259" key="7">
    <source>
        <dbReference type="Pfam" id="PF00248"/>
    </source>
</evidence>
<evidence type="ECO:0000256" key="6">
    <source>
        <dbReference type="PIRSR" id="PIRSR000097-3"/>
    </source>
</evidence>
<dbReference type="InterPro" id="IPR023210">
    <property type="entry name" value="NADP_OxRdtase_dom"/>
</dbReference>
<dbReference type="GO" id="GO:0016616">
    <property type="term" value="F:oxidoreductase activity, acting on the CH-OH group of donors, NAD or NADP as acceptor"/>
    <property type="evidence" value="ECO:0007669"/>
    <property type="project" value="UniProtKB-ARBA"/>
</dbReference>
<evidence type="ECO:0000256" key="3">
    <source>
        <dbReference type="ARBA" id="ARBA00023002"/>
    </source>
</evidence>
<keyword evidence="3" id="KW-0560">Oxidoreductase</keyword>
<reference evidence="9" key="1">
    <citation type="submission" date="2019-01" db="EMBL/GenBank/DDBJ databases">
        <title>Genomic analysis of Salicibibacter sp. NKC3-5.</title>
        <authorList>
            <person name="Oh Y.J."/>
        </authorList>
    </citation>
    <scope>NUCLEOTIDE SEQUENCE [LARGE SCALE GENOMIC DNA]</scope>
    <source>
        <strain evidence="9">NKC3-5</strain>
    </source>
</reference>
<evidence type="ECO:0000313" key="9">
    <source>
        <dbReference type="Proteomes" id="UP000319756"/>
    </source>
</evidence>
<dbReference type="CDD" id="cd19071">
    <property type="entry name" value="AKR_AKR1-5-like"/>
    <property type="match status" value="1"/>
</dbReference>